<accession>A0A7I8VDD9</accession>
<evidence type="ECO:0000313" key="1">
    <source>
        <dbReference type="EMBL" id="CAD5114174.1"/>
    </source>
</evidence>
<proteinExistence type="predicted"/>
<gene>
    <name evidence="1" type="ORF">DGYR_LOCUS3049</name>
</gene>
<organism evidence="1 2">
    <name type="scientific">Dimorphilus gyrociliatus</name>
    <dbReference type="NCBI Taxonomy" id="2664684"/>
    <lineage>
        <taxon>Eukaryota</taxon>
        <taxon>Metazoa</taxon>
        <taxon>Spiralia</taxon>
        <taxon>Lophotrochozoa</taxon>
        <taxon>Annelida</taxon>
        <taxon>Polychaeta</taxon>
        <taxon>Polychaeta incertae sedis</taxon>
        <taxon>Dinophilidae</taxon>
        <taxon>Dimorphilus</taxon>
    </lineage>
</organism>
<protein>
    <submittedName>
        <fullName evidence="1">DgyrCDS3315</fullName>
    </submittedName>
</protein>
<sequence length="567" mass="66755">MNTRSRMIKMECESSFEDLGLSNNKYDSQIIALINYLQKKKCFEFKEIPILRTNGKAKPLDQLLMIILQSKEIWKHVTQFSTGSLLFELFLSFYKEVVRANPNCLKFGSIFDHQSRTFFLLKESKFIEEMVELKQSITSILESENLAKRLTNCDDFVIVLNKLLGDACDPVTYFTQTDCVRCGSYRKHHECKENMDSVSISGVVKNLDMCLPVYYDNCTKCNYSDTPHYIVWHEIPQFLMVSFKVPYSFESHMRLDEVEKSLNFEFNSKSYVLHSITYKRDREVVGSWIKSFDSGLWLETKRFRYSGKLSKCNNEKISLKNIKLIVFQRSYKVMKNSISNRPACSKHERKNQKILEKKKFTAIYTEEIYNFLRLRESKKADLEEIYNHLKTAISRGRLRKRTALSVMLESNKFWKLETGYWTIKTEFLQRFSSTFRTSDVKIEKSEEPVDCDRKNWALEGESDQDEATHVNDLEEQGHFEKYVEIILKSILRNENRFTTTREIFCNLNSYYGNVPPYGCRPLVLQILKKSKCFVCKKFGHWNLTKSSYRAVKSGIFDLRTLEILLNS</sequence>
<dbReference type="Proteomes" id="UP000549394">
    <property type="component" value="Unassembled WGS sequence"/>
</dbReference>
<dbReference type="EMBL" id="CAJFCJ010000005">
    <property type="protein sequence ID" value="CAD5114174.1"/>
    <property type="molecule type" value="Genomic_DNA"/>
</dbReference>
<comment type="caution">
    <text evidence="1">The sequence shown here is derived from an EMBL/GenBank/DDBJ whole genome shotgun (WGS) entry which is preliminary data.</text>
</comment>
<dbReference type="AlphaFoldDB" id="A0A7I8VDD9"/>
<evidence type="ECO:0000313" key="2">
    <source>
        <dbReference type="Proteomes" id="UP000549394"/>
    </source>
</evidence>
<name>A0A7I8VDD9_9ANNE</name>
<keyword evidence="2" id="KW-1185">Reference proteome</keyword>
<reference evidence="1 2" key="1">
    <citation type="submission" date="2020-08" db="EMBL/GenBank/DDBJ databases">
        <authorList>
            <person name="Hejnol A."/>
        </authorList>
    </citation>
    <scope>NUCLEOTIDE SEQUENCE [LARGE SCALE GENOMIC DNA]</scope>
</reference>